<evidence type="ECO:0000313" key="3">
    <source>
        <dbReference type="EMBL" id="GIN94418.1"/>
    </source>
</evidence>
<dbReference type="InterPro" id="IPR010982">
    <property type="entry name" value="Lambda_DNA-bd_dom_sf"/>
</dbReference>
<evidence type="ECO:0000256" key="1">
    <source>
        <dbReference type="ARBA" id="ARBA00023125"/>
    </source>
</evidence>
<dbReference type="Proteomes" id="UP000680670">
    <property type="component" value="Unassembled WGS sequence"/>
</dbReference>
<reference evidence="3 4" key="1">
    <citation type="submission" date="2021-03" db="EMBL/GenBank/DDBJ databases">
        <title>Antimicrobial resistance genes in bacteria isolated from Japanese honey, and their potential for conferring macrolide and lincosamide resistance in the American foulbrood pathogen Paenibacillus larvae.</title>
        <authorList>
            <person name="Okamoto M."/>
            <person name="Kumagai M."/>
            <person name="Kanamori H."/>
            <person name="Takamatsu D."/>
        </authorList>
    </citation>
    <scope>NUCLEOTIDE SEQUENCE [LARGE SCALE GENOMIC DNA]</scope>
    <source>
        <strain evidence="3 4">J6TS1</strain>
    </source>
</reference>
<dbReference type="SUPFAM" id="SSF47413">
    <property type="entry name" value="lambda repressor-like DNA-binding domains"/>
    <property type="match status" value="1"/>
</dbReference>
<dbReference type="Pfam" id="PF01381">
    <property type="entry name" value="HTH_3"/>
    <property type="match status" value="1"/>
</dbReference>
<name>A0ABQ4KQU6_SIMTE</name>
<dbReference type="Gene3D" id="1.10.260.40">
    <property type="entry name" value="lambda repressor-like DNA-binding domains"/>
    <property type="match status" value="1"/>
</dbReference>
<evidence type="ECO:0000259" key="2">
    <source>
        <dbReference type="PROSITE" id="PS50943"/>
    </source>
</evidence>
<dbReference type="InterPro" id="IPR001387">
    <property type="entry name" value="Cro/C1-type_HTH"/>
</dbReference>
<organism evidence="3 4">
    <name type="scientific">Siminovitchia terrae</name>
    <name type="common">Bacillus terrae</name>
    <dbReference type="NCBI Taxonomy" id="1914933"/>
    <lineage>
        <taxon>Bacteria</taxon>
        <taxon>Bacillati</taxon>
        <taxon>Bacillota</taxon>
        <taxon>Bacilli</taxon>
        <taxon>Bacillales</taxon>
        <taxon>Bacillaceae</taxon>
        <taxon>Siminovitchia</taxon>
    </lineage>
</organism>
<keyword evidence="1" id="KW-0238">DNA-binding</keyword>
<accession>A0ABQ4KQU6</accession>
<proteinExistence type="predicted"/>
<protein>
    <submittedName>
        <fullName evidence="3">Transcriptional regulator</fullName>
    </submittedName>
</protein>
<dbReference type="SMART" id="SM00530">
    <property type="entry name" value="HTH_XRE"/>
    <property type="match status" value="1"/>
</dbReference>
<dbReference type="PANTHER" id="PTHR46558:SF4">
    <property type="entry name" value="DNA-BIDING PHAGE PROTEIN"/>
    <property type="match status" value="1"/>
</dbReference>
<dbReference type="CDD" id="cd00093">
    <property type="entry name" value="HTH_XRE"/>
    <property type="match status" value="1"/>
</dbReference>
<keyword evidence="4" id="KW-1185">Reference proteome</keyword>
<gene>
    <name evidence="3" type="ORF">J6TS1_02880</name>
</gene>
<comment type="caution">
    <text evidence="3">The sequence shown here is derived from an EMBL/GenBank/DDBJ whole genome shotgun (WGS) entry which is preliminary data.</text>
</comment>
<dbReference type="EMBL" id="BORJ01000001">
    <property type="protein sequence ID" value="GIN94418.1"/>
    <property type="molecule type" value="Genomic_DNA"/>
</dbReference>
<sequence length="99" mass="11534">MSNIFDTYFVFFYNRSVKKVLHLFRDEGVGHMQNRIKHYRENKGISQGKLADLCNVSRQTINAIENNKYDPSLKLAFELAKTLGVKVDKLFFNVGEMDK</sequence>
<feature type="domain" description="HTH cro/C1-type" evidence="2">
    <location>
        <begin position="36"/>
        <end position="90"/>
    </location>
</feature>
<dbReference type="PANTHER" id="PTHR46558">
    <property type="entry name" value="TRACRIPTIONAL REGULATORY PROTEIN-RELATED-RELATED"/>
    <property type="match status" value="1"/>
</dbReference>
<dbReference type="PROSITE" id="PS50943">
    <property type="entry name" value="HTH_CROC1"/>
    <property type="match status" value="1"/>
</dbReference>
<evidence type="ECO:0000313" key="4">
    <source>
        <dbReference type="Proteomes" id="UP000680670"/>
    </source>
</evidence>